<dbReference type="InterPro" id="IPR051458">
    <property type="entry name" value="Cyt/Met_Dipeptidase"/>
</dbReference>
<dbReference type="InterPro" id="IPR011650">
    <property type="entry name" value="Peptidase_M20_dimer"/>
</dbReference>
<dbReference type="SUPFAM" id="SSF53187">
    <property type="entry name" value="Zn-dependent exopeptidases"/>
    <property type="match status" value="1"/>
</dbReference>
<evidence type="ECO:0000259" key="4">
    <source>
        <dbReference type="Pfam" id="PF07687"/>
    </source>
</evidence>
<keyword evidence="2" id="KW-0479">Metal-binding</keyword>
<dbReference type="AlphaFoldDB" id="A0A3T0S2Q8"/>
<accession>A0A3T0S2Q8</accession>
<evidence type="ECO:0000256" key="1">
    <source>
        <dbReference type="ARBA" id="ARBA00022670"/>
    </source>
</evidence>
<dbReference type="Gene3D" id="3.40.630.10">
    <property type="entry name" value="Zn peptidases"/>
    <property type="match status" value="1"/>
</dbReference>
<dbReference type="Pfam" id="PF01546">
    <property type="entry name" value="Peptidase_M20"/>
    <property type="match status" value="1"/>
</dbReference>
<dbReference type="NCBIfam" id="NF005914">
    <property type="entry name" value="PRK07907.1"/>
    <property type="match status" value="1"/>
</dbReference>
<dbReference type="PANTHER" id="PTHR43270">
    <property type="entry name" value="BETA-ALA-HIS DIPEPTIDASE"/>
    <property type="match status" value="1"/>
</dbReference>
<dbReference type="KEGG" id="aji:C0Z10_02500"/>
<dbReference type="GO" id="GO:0008233">
    <property type="term" value="F:peptidase activity"/>
    <property type="evidence" value="ECO:0007669"/>
    <property type="project" value="UniProtKB-KW"/>
</dbReference>
<dbReference type="PANTHER" id="PTHR43270:SF12">
    <property type="entry name" value="SUCCINYL-DIAMINOPIMELATE DESUCCINYLASE"/>
    <property type="match status" value="1"/>
</dbReference>
<reference evidence="6" key="1">
    <citation type="submission" date="2017-12" db="EMBL/GenBank/DDBJ databases">
        <title>Whole genome sequencing of Acidipropionibacterium jensenii strains JS279 and JS280.</title>
        <authorList>
            <person name="Deptula P."/>
            <person name="Laine P."/>
            <person name="Smolander O.-P."/>
            <person name="Paulin L."/>
            <person name="Auvinen P."/>
            <person name="Varmanen P."/>
        </authorList>
    </citation>
    <scope>NUCLEOTIDE SEQUENCE [LARGE SCALE GENOMIC DNA]</scope>
    <source>
        <strain evidence="6">JS280</strain>
    </source>
</reference>
<evidence type="ECO:0000256" key="3">
    <source>
        <dbReference type="ARBA" id="ARBA00022801"/>
    </source>
</evidence>
<dbReference type="GO" id="GO:0006508">
    <property type="term" value="P:proteolysis"/>
    <property type="evidence" value="ECO:0007669"/>
    <property type="project" value="UniProtKB-KW"/>
</dbReference>
<sequence>MNLAEHSSELEARVDAVMESAVEELTRLVAIPSVSSLNPDQVVANAEHIADLASRAGAADVAVVTEGQGLPVVIAHWPAPEGAPTVLLYSHGDVQPTGDLSAWGSEPFTATRRGDRLYGRGTADDKGGVAAHLAAIRALGDRPPVGITLLIEGEEEIGSPSMAAIIAAHRSELAADVIVIADAVNWEQGVPSLTTSLRGVADCAVEVRTLDHPLHSGQFGGVVPDALTTLCRLLATLHDENGDVAVEGLGSYPAPDLEYPEDRLRAETAILDGVEWTGTGSLVERMWTRPSISVLAIDATPVAQAVNILPAAARAKVSLRVAPGDDAGRALEALTRHLESHVGFGAHVSISAGQIGAPGLIGISGPAGQVAEEAFRIAWGHEPVEMGCGGAIPLITDLQQTFPEATVLVTAVTDPDSRMHGIDESLHLGDFRRAILTEVLLLTGLADLPGRS</sequence>
<name>A0A3T0S2Q8_9ACTN</name>
<dbReference type="RefSeq" id="WP_097799779.1">
    <property type="nucleotide sequence ID" value="NZ_CP025570.1"/>
</dbReference>
<feature type="domain" description="Peptidase M20 dimerisation" evidence="4">
    <location>
        <begin position="197"/>
        <end position="341"/>
    </location>
</feature>
<organism evidence="5 6">
    <name type="scientific">Acidipropionibacterium jensenii</name>
    <dbReference type="NCBI Taxonomy" id="1749"/>
    <lineage>
        <taxon>Bacteria</taxon>
        <taxon>Bacillati</taxon>
        <taxon>Actinomycetota</taxon>
        <taxon>Actinomycetes</taxon>
        <taxon>Propionibacteriales</taxon>
        <taxon>Propionibacteriaceae</taxon>
        <taxon>Acidipropionibacterium</taxon>
    </lineage>
</organism>
<keyword evidence="3" id="KW-0378">Hydrolase</keyword>
<dbReference type="Gene3D" id="3.30.70.360">
    <property type="match status" value="1"/>
</dbReference>
<evidence type="ECO:0000313" key="6">
    <source>
        <dbReference type="Proteomes" id="UP000285875"/>
    </source>
</evidence>
<proteinExistence type="predicted"/>
<keyword evidence="1" id="KW-0645">Protease</keyword>
<dbReference type="GO" id="GO:0046872">
    <property type="term" value="F:metal ion binding"/>
    <property type="evidence" value="ECO:0007669"/>
    <property type="project" value="UniProtKB-KW"/>
</dbReference>
<evidence type="ECO:0000256" key="2">
    <source>
        <dbReference type="ARBA" id="ARBA00022723"/>
    </source>
</evidence>
<protein>
    <submittedName>
        <fullName evidence="5">Dipeptidase</fullName>
    </submittedName>
</protein>
<dbReference type="Pfam" id="PF07687">
    <property type="entry name" value="M20_dimer"/>
    <property type="match status" value="1"/>
</dbReference>
<gene>
    <name evidence="5" type="ORF">C0Z10_02500</name>
</gene>
<dbReference type="Proteomes" id="UP000285875">
    <property type="component" value="Chromosome"/>
</dbReference>
<evidence type="ECO:0000313" key="5">
    <source>
        <dbReference type="EMBL" id="AZZ40656.1"/>
    </source>
</evidence>
<dbReference type="EMBL" id="CP025570">
    <property type="protein sequence ID" value="AZZ40656.1"/>
    <property type="molecule type" value="Genomic_DNA"/>
</dbReference>
<dbReference type="InterPro" id="IPR002933">
    <property type="entry name" value="Peptidase_M20"/>
</dbReference>